<comment type="caution">
    <text evidence="1">The sequence shown here is derived from an EMBL/GenBank/DDBJ whole genome shotgun (WGS) entry which is preliminary data.</text>
</comment>
<evidence type="ECO:0008006" key="3">
    <source>
        <dbReference type="Google" id="ProtNLM"/>
    </source>
</evidence>
<organism evidence="1 2">
    <name type="scientific">Alkalihalobacillus trypoxylicola</name>
    <dbReference type="NCBI Taxonomy" id="519424"/>
    <lineage>
        <taxon>Bacteria</taxon>
        <taxon>Bacillati</taxon>
        <taxon>Bacillota</taxon>
        <taxon>Bacilli</taxon>
        <taxon>Bacillales</taxon>
        <taxon>Bacillaceae</taxon>
        <taxon>Alkalihalobacillus</taxon>
    </lineage>
</organism>
<dbReference type="InterPro" id="IPR025622">
    <property type="entry name" value="YqzE"/>
</dbReference>
<dbReference type="AlphaFoldDB" id="A0A161Q4D2"/>
<gene>
    <name evidence="1" type="ORF">AZF04_18475</name>
</gene>
<name>A0A161Q4D2_9BACI</name>
<evidence type="ECO:0000313" key="2">
    <source>
        <dbReference type="Proteomes" id="UP000075806"/>
    </source>
</evidence>
<accession>A0A161Q4D2</accession>
<dbReference type="OrthoDB" id="2691835at2"/>
<keyword evidence="2" id="KW-1185">Reference proteome</keyword>
<reference evidence="1" key="1">
    <citation type="submission" date="2016-02" db="EMBL/GenBank/DDBJ databases">
        <title>Genome sequence of Bacillus trypoxylicola KCTC 13244(T).</title>
        <authorList>
            <person name="Jeong H."/>
            <person name="Park S.-H."/>
            <person name="Choi S.-K."/>
        </authorList>
    </citation>
    <scope>NUCLEOTIDE SEQUENCE [LARGE SCALE GENOMIC DNA]</scope>
    <source>
        <strain evidence="1">KCTC 13244</strain>
    </source>
</reference>
<dbReference type="EMBL" id="LTAO01000013">
    <property type="protein sequence ID" value="KYG30983.1"/>
    <property type="molecule type" value="Genomic_DNA"/>
</dbReference>
<proteinExistence type="predicted"/>
<dbReference type="RefSeq" id="WP_061948767.1">
    <property type="nucleotide sequence ID" value="NZ_LTAO01000013.1"/>
</dbReference>
<sequence length="59" mass="7050">MSFNDYVKFITEQVVLKLDQPRHKEEKKDELQKAPFMNRAFGMIPFGISMFVQKKKNDK</sequence>
<dbReference type="Pfam" id="PF14038">
    <property type="entry name" value="YqzE"/>
    <property type="match status" value="1"/>
</dbReference>
<dbReference type="STRING" id="519424.AZF04_18475"/>
<protein>
    <recommendedName>
        <fullName evidence="3">YqzE family protein</fullName>
    </recommendedName>
</protein>
<evidence type="ECO:0000313" key="1">
    <source>
        <dbReference type="EMBL" id="KYG30983.1"/>
    </source>
</evidence>
<dbReference type="Proteomes" id="UP000075806">
    <property type="component" value="Unassembled WGS sequence"/>
</dbReference>